<protein>
    <submittedName>
        <fullName evidence="2">DNA/RNA polymerase</fullName>
    </submittedName>
</protein>
<dbReference type="InterPro" id="IPR050951">
    <property type="entry name" value="Retrovirus_Pol_polyprotein"/>
</dbReference>
<dbReference type="Pfam" id="PF17921">
    <property type="entry name" value="Integrase_H2C2"/>
    <property type="match status" value="1"/>
</dbReference>
<dbReference type="InterPro" id="IPR041588">
    <property type="entry name" value="Integrase_H2C2"/>
</dbReference>
<sequence length="545" mass="61518">MRGNIPEYNALTESLYTVRESAATVAQSRKKSRLNHVLLSSVGWIFEHDTALVQDKDALLKMVTLARPKQEWEVCLFADASQAVFTDDRNLQYIFDPLAVSSTLGRHQVDRLQRRSMTLTAFRYVIEHVRGEENIWGDLLSRWRWGAGSVAATPPARMHALMVVDRVSPLQEADFIWLSQGDIENEQRRELVERDLTDTPPTCSWITDINLYVTDSGKIWIQANIVDLQQRLCVAAHARLSGHRGANTTERMLAEKFEWPTLSDDIRKFVRGCLHSMVVGDRVIPRPFGEALHASAPNEVLHFDFLSLPACTTGARYVLVLKDDMSGYCELVVCADPTAEATCRCLLDWFKRFGPVPQWVSDQGTHFKNQLLEMLQKSYDGSHHFTTAYCSWANGSVEVMNRLLLKRLRAMLSELKLHISDWSTVLPLVQSALNQIPSDRLGGVAPVTAFTALPASPPIHSILHPQTTEVFDVQAEYTEQRDHIAAVQASVEDMHQMLSHQAEQRRAQARDRRAVKRGVDMANYEIGDFVLVAQVTGRANKLAVH</sequence>
<dbReference type="InterPro" id="IPR012337">
    <property type="entry name" value="RNaseH-like_sf"/>
</dbReference>
<name>A0A2P4X077_9STRA</name>
<dbReference type="OrthoDB" id="123161at2759"/>
<dbReference type="InterPro" id="IPR001584">
    <property type="entry name" value="Integrase_cat-core"/>
</dbReference>
<dbReference type="Gene3D" id="1.10.340.70">
    <property type="match status" value="1"/>
</dbReference>
<dbReference type="Gene3D" id="3.30.420.10">
    <property type="entry name" value="Ribonuclease H-like superfamily/Ribonuclease H"/>
    <property type="match status" value="1"/>
</dbReference>
<evidence type="ECO:0000259" key="1">
    <source>
        <dbReference type="PROSITE" id="PS50994"/>
    </source>
</evidence>
<gene>
    <name evidence="2" type="ORF">PHPALM_36346</name>
</gene>
<feature type="domain" description="Integrase catalytic" evidence="1">
    <location>
        <begin position="293"/>
        <end position="454"/>
    </location>
</feature>
<dbReference type="EMBL" id="NCKW01020127">
    <property type="protein sequence ID" value="POM58941.1"/>
    <property type="molecule type" value="Genomic_DNA"/>
</dbReference>
<dbReference type="Proteomes" id="UP000237271">
    <property type="component" value="Unassembled WGS sequence"/>
</dbReference>
<dbReference type="Pfam" id="PF00665">
    <property type="entry name" value="rve"/>
    <property type="match status" value="1"/>
</dbReference>
<dbReference type="PANTHER" id="PTHR37984:SF5">
    <property type="entry name" value="PROTEIN NYNRIN-LIKE"/>
    <property type="match status" value="1"/>
</dbReference>
<dbReference type="PROSITE" id="PS50994">
    <property type="entry name" value="INTEGRASE"/>
    <property type="match status" value="1"/>
</dbReference>
<dbReference type="GO" id="GO:0003676">
    <property type="term" value="F:nucleic acid binding"/>
    <property type="evidence" value="ECO:0007669"/>
    <property type="project" value="InterPro"/>
</dbReference>
<evidence type="ECO:0000313" key="2">
    <source>
        <dbReference type="EMBL" id="POM58941.1"/>
    </source>
</evidence>
<dbReference type="GO" id="GO:0015074">
    <property type="term" value="P:DNA integration"/>
    <property type="evidence" value="ECO:0007669"/>
    <property type="project" value="InterPro"/>
</dbReference>
<evidence type="ECO:0000313" key="3">
    <source>
        <dbReference type="Proteomes" id="UP000237271"/>
    </source>
</evidence>
<dbReference type="SUPFAM" id="SSF53098">
    <property type="entry name" value="Ribonuclease H-like"/>
    <property type="match status" value="1"/>
</dbReference>
<organism evidence="2 3">
    <name type="scientific">Phytophthora palmivora</name>
    <dbReference type="NCBI Taxonomy" id="4796"/>
    <lineage>
        <taxon>Eukaryota</taxon>
        <taxon>Sar</taxon>
        <taxon>Stramenopiles</taxon>
        <taxon>Oomycota</taxon>
        <taxon>Peronosporomycetes</taxon>
        <taxon>Peronosporales</taxon>
        <taxon>Peronosporaceae</taxon>
        <taxon>Phytophthora</taxon>
    </lineage>
</organism>
<comment type="caution">
    <text evidence="2">The sequence shown here is derived from an EMBL/GenBank/DDBJ whole genome shotgun (WGS) entry which is preliminary data.</text>
</comment>
<dbReference type="PANTHER" id="PTHR37984">
    <property type="entry name" value="PROTEIN CBG26694"/>
    <property type="match status" value="1"/>
</dbReference>
<proteinExistence type="predicted"/>
<keyword evidence="3" id="KW-1185">Reference proteome</keyword>
<accession>A0A2P4X077</accession>
<reference evidence="2 3" key="1">
    <citation type="journal article" date="2017" name="Genome Biol. Evol.">
        <title>Phytophthora megakarya and P. palmivora, closely related causal agents of cacao black pod rot, underwent increases in genome sizes and gene numbers by different mechanisms.</title>
        <authorList>
            <person name="Ali S.S."/>
            <person name="Shao J."/>
            <person name="Lary D.J."/>
            <person name="Kronmiller B."/>
            <person name="Shen D."/>
            <person name="Strem M.D."/>
            <person name="Amoako-Attah I."/>
            <person name="Akrofi A.Y."/>
            <person name="Begoude B.A."/>
            <person name="Ten Hoopen G.M."/>
            <person name="Coulibaly K."/>
            <person name="Kebe B.I."/>
            <person name="Melnick R.L."/>
            <person name="Guiltinan M.J."/>
            <person name="Tyler B.M."/>
            <person name="Meinhardt L.W."/>
            <person name="Bailey B.A."/>
        </authorList>
    </citation>
    <scope>NUCLEOTIDE SEQUENCE [LARGE SCALE GENOMIC DNA]</scope>
    <source>
        <strain evidence="3">sbr112.9</strain>
    </source>
</reference>
<dbReference type="InterPro" id="IPR036397">
    <property type="entry name" value="RNaseH_sf"/>
</dbReference>
<dbReference type="AlphaFoldDB" id="A0A2P4X077"/>